<comment type="caution">
    <text evidence="3">The sequence shown here is derived from an EMBL/GenBank/DDBJ whole genome shotgun (WGS) entry which is preliminary data.</text>
</comment>
<keyword evidence="1" id="KW-1133">Transmembrane helix</keyword>
<dbReference type="PANTHER" id="PTHR40659:SF1">
    <property type="entry name" value="NICKEL_COBALT EFFLUX SYSTEM RCNA"/>
    <property type="match status" value="1"/>
</dbReference>
<feature type="transmembrane region" description="Helical" evidence="1">
    <location>
        <begin position="67"/>
        <end position="88"/>
    </location>
</feature>
<dbReference type="InterPro" id="IPR051224">
    <property type="entry name" value="NiCoT_RcnA"/>
</dbReference>
<dbReference type="GO" id="GO:0032025">
    <property type="term" value="P:response to cobalt ion"/>
    <property type="evidence" value="ECO:0007669"/>
    <property type="project" value="TreeGrafter"/>
</dbReference>
<evidence type="ECO:0000313" key="3">
    <source>
        <dbReference type="EMBL" id="OAT79834.1"/>
    </source>
</evidence>
<evidence type="ECO:0000259" key="2">
    <source>
        <dbReference type="Pfam" id="PF13386"/>
    </source>
</evidence>
<dbReference type="PANTHER" id="PTHR40659">
    <property type="entry name" value="NICKEL/COBALT EFFLUX SYSTEM RCNA"/>
    <property type="match status" value="1"/>
</dbReference>
<dbReference type="GO" id="GO:0046583">
    <property type="term" value="F:monoatomic cation efflux transmembrane transporter activity"/>
    <property type="evidence" value="ECO:0007669"/>
    <property type="project" value="TreeGrafter"/>
</dbReference>
<feature type="transmembrane region" description="Helical" evidence="1">
    <location>
        <begin position="27"/>
        <end position="47"/>
    </location>
</feature>
<dbReference type="Proteomes" id="UP000078532">
    <property type="component" value="Unassembled WGS sequence"/>
</dbReference>
<dbReference type="GO" id="GO:0010045">
    <property type="term" value="P:response to nickel cation"/>
    <property type="evidence" value="ECO:0007669"/>
    <property type="project" value="TreeGrafter"/>
</dbReference>
<dbReference type="GO" id="GO:0005886">
    <property type="term" value="C:plasma membrane"/>
    <property type="evidence" value="ECO:0007669"/>
    <property type="project" value="UniProtKB-SubCell"/>
</dbReference>
<keyword evidence="4" id="KW-1185">Reference proteome</keyword>
<accession>A0A1B7LBI6</accession>
<dbReference type="GO" id="GO:0006824">
    <property type="term" value="P:cobalt ion transport"/>
    <property type="evidence" value="ECO:0007669"/>
    <property type="project" value="UniProtKB-KW"/>
</dbReference>
<sequence>MHALEPGHGKGIMGAYLVLSRGRARDAVLLGLAAALTHTLVVVALAMGARSAAWLAAAAAGAPRQQFAVWLQLCSGALVAIIGLRLLLSRNPSCCSGNCHHGDHHAVLHRPGRGMAGRPGLFPGRGAILDEHSRDLAGLLLVGVSNGLVPCPGALAVLLLSVGSGTPVAGLLLVAAFGIGGAVALVGVGLAFVRLSSLAGRLLGPNSWRWLTAASGTLITVIGILTAWQALKHLA</sequence>
<proteinExistence type="predicted"/>
<feature type="transmembrane region" description="Helical" evidence="1">
    <location>
        <begin position="139"/>
        <end position="162"/>
    </location>
</feature>
<reference evidence="3 4" key="1">
    <citation type="submission" date="2016-04" db="EMBL/GenBank/DDBJ databases">
        <authorList>
            <person name="Evans L.H."/>
            <person name="Alamgir A."/>
            <person name="Owens N."/>
            <person name="Weber N.D."/>
            <person name="Virtaneva K."/>
            <person name="Barbian K."/>
            <person name="Babar A."/>
            <person name="Rosenke K."/>
        </authorList>
    </citation>
    <scope>NUCLEOTIDE SEQUENCE [LARGE SCALE GENOMIC DNA]</scope>
    <source>
        <strain evidence="3 4">LMa1</strain>
    </source>
</reference>
<evidence type="ECO:0000256" key="1">
    <source>
        <dbReference type="SAM" id="Phobius"/>
    </source>
</evidence>
<name>A0A1B7LBI6_9FIRM</name>
<organism evidence="3 4">
    <name type="scientific">Desulfotomaculum copahuensis</name>
    <dbReference type="NCBI Taxonomy" id="1838280"/>
    <lineage>
        <taxon>Bacteria</taxon>
        <taxon>Bacillati</taxon>
        <taxon>Bacillota</taxon>
        <taxon>Clostridia</taxon>
        <taxon>Eubacteriales</taxon>
        <taxon>Desulfotomaculaceae</taxon>
        <taxon>Desulfotomaculum</taxon>
    </lineage>
</organism>
<dbReference type="InterPro" id="IPR039447">
    <property type="entry name" value="UreH-like_TM_dom"/>
</dbReference>
<protein>
    <submittedName>
        <fullName evidence="3">Nickel transporter</fullName>
    </submittedName>
</protein>
<evidence type="ECO:0000313" key="4">
    <source>
        <dbReference type="Proteomes" id="UP000078532"/>
    </source>
</evidence>
<keyword evidence="1" id="KW-0812">Transmembrane</keyword>
<feature type="transmembrane region" description="Helical" evidence="1">
    <location>
        <begin position="207"/>
        <end position="231"/>
    </location>
</feature>
<gene>
    <name evidence="3" type="ORF">A6M21_15045</name>
</gene>
<feature type="transmembrane region" description="Helical" evidence="1">
    <location>
        <begin position="168"/>
        <end position="195"/>
    </location>
</feature>
<dbReference type="AlphaFoldDB" id="A0A1B7LBI6"/>
<keyword evidence="1" id="KW-0472">Membrane</keyword>
<feature type="domain" description="Urease accessory protein UreH-like transmembrane" evidence="2">
    <location>
        <begin position="46"/>
        <end position="224"/>
    </location>
</feature>
<dbReference type="EMBL" id="LYVF01000192">
    <property type="protein sequence ID" value="OAT79834.1"/>
    <property type="molecule type" value="Genomic_DNA"/>
</dbReference>
<dbReference type="GO" id="GO:0015099">
    <property type="term" value="F:nickel cation transmembrane transporter activity"/>
    <property type="evidence" value="ECO:0007669"/>
    <property type="project" value="TreeGrafter"/>
</dbReference>
<dbReference type="Pfam" id="PF13386">
    <property type="entry name" value="DsbD_2"/>
    <property type="match status" value="1"/>
</dbReference>
<dbReference type="STRING" id="1838280.A6M21_15045"/>